<accession>A0A1F5V7L0</accession>
<gene>
    <name evidence="6" type="ORF">A2Y62_00070</name>
</gene>
<organism evidence="6 7">
    <name type="scientific">Candidatus Fischerbacteria bacterium RBG_13_37_8</name>
    <dbReference type="NCBI Taxonomy" id="1817863"/>
    <lineage>
        <taxon>Bacteria</taxon>
        <taxon>Candidatus Fischeribacteriota</taxon>
    </lineage>
</organism>
<feature type="transmembrane region" description="Helical" evidence="5">
    <location>
        <begin position="240"/>
        <end position="258"/>
    </location>
</feature>
<dbReference type="GO" id="GO:0016765">
    <property type="term" value="F:transferase activity, transferring alkyl or aryl (other than methyl) groups"/>
    <property type="evidence" value="ECO:0007669"/>
    <property type="project" value="InterPro"/>
</dbReference>
<evidence type="ECO:0000313" key="7">
    <source>
        <dbReference type="Proteomes" id="UP000178943"/>
    </source>
</evidence>
<dbReference type="InterPro" id="IPR044878">
    <property type="entry name" value="UbiA_sf"/>
</dbReference>
<sequence>MNILLKKFFTFLKWTRYKEILLLSSPGLMGLVLGKYSLFMAGHDGKLITMIVFFIALCLGGAHVFLFNLWSGIKLSTIDAAHIDYPLQQNEIHMNAIFMLSFASLAFSLIINFLLNSSVFIASIIIAILWIFYAYPRGLFLKSHFIGGLAVHYINGSLHFLIGYFLFNNLTLNAVFISHYFSLIFLAGYFHHILKDRESDKLMKIKTLATSCNPRIIFITGNALFAASYLLLGLLVLMQILPYSFFLWNTIIILLLVYRFRQTVKTDLSKEKILAYRKFYRFLYTLLGILFVFSVYKGWP</sequence>
<feature type="transmembrane region" description="Helical" evidence="5">
    <location>
        <begin position="92"/>
        <end position="111"/>
    </location>
</feature>
<feature type="transmembrane region" description="Helical" evidence="5">
    <location>
        <begin position="173"/>
        <end position="194"/>
    </location>
</feature>
<dbReference type="Pfam" id="PF01040">
    <property type="entry name" value="UbiA"/>
    <property type="match status" value="1"/>
</dbReference>
<dbReference type="EMBL" id="MFGW01000216">
    <property type="protein sequence ID" value="OGF59375.1"/>
    <property type="molecule type" value="Genomic_DNA"/>
</dbReference>
<protein>
    <submittedName>
        <fullName evidence="6">Uncharacterized protein</fullName>
    </submittedName>
</protein>
<dbReference type="Gene3D" id="1.10.357.140">
    <property type="entry name" value="UbiA prenyltransferase"/>
    <property type="match status" value="1"/>
</dbReference>
<name>A0A1F5V7L0_9BACT</name>
<evidence type="ECO:0000313" key="6">
    <source>
        <dbReference type="EMBL" id="OGF59375.1"/>
    </source>
</evidence>
<evidence type="ECO:0000256" key="5">
    <source>
        <dbReference type="SAM" id="Phobius"/>
    </source>
</evidence>
<reference evidence="6 7" key="1">
    <citation type="journal article" date="2016" name="Nat. Commun.">
        <title>Thousands of microbial genomes shed light on interconnected biogeochemical processes in an aquifer system.</title>
        <authorList>
            <person name="Anantharaman K."/>
            <person name="Brown C.T."/>
            <person name="Hug L.A."/>
            <person name="Sharon I."/>
            <person name="Castelle C.J."/>
            <person name="Probst A.J."/>
            <person name="Thomas B.C."/>
            <person name="Singh A."/>
            <person name="Wilkins M.J."/>
            <person name="Karaoz U."/>
            <person name="Brodie E.L."/>
            <person name="Williams K.H."/>
            <person name="Hubbard S.S."/>
            <person name="Banfield J.F."/>
        </authorList>
    </citation>
    <scope>NUCLEOTIDE SEQUENCE [LARGE SCALE GENOMIC DNA]</scope>
</reference>
<feature type="transmembrane region" description="Helical" evidence="5">
    <location>
        <begin position="215"/>
        <end position="234"/>
    </location>
</feature>
<feature type="transmembrane region" description="Helical" evidence="5">
    <location>
        <begin position="20"/>
        <end position="41"/>
    </location>
</feature>
<comment type="subcellular location">
    <subcellularLocation>
        <location evidence="1">Membrane</location>
        <topology evidence="1">Multi-pass membrane protein</topology>
    </subcellularLocation>
</comment>
<keyword evidence="4 5" id="KW-0472">Membrane</keyword>
<comment type="caution">
    <text evidence="6">The sequence shown here is derived from an EMBL/GenBank/DDBJ whole genome shotgun (WGS) entry which is preliminary data.</text>
</comment>
<dbReference type="Proteomes" id="UP000178943">
    <property type="component" value="Unassembled WGS sequence"/>
</dbReference>
<feature type="transmembrane region" description="Helical" evidence="5">
    <location>
        <begin position="47"/>
        <end position="71"/>
    </location>
</feature>
<feature type="transmembrane region" description="Helical" evidence="5">
    <location>
        <begin position="117"/>
        <end position="135"/>
    </location>
</feature>
<evidence type="ECO:0000256" key="1">
    <source>
        <dbReference type="ARBA" id="ARBA00004141"/>
    </source>
</evidence>
<keyword evidence="3 5" id="KW-1133">Transmembrane helix</keyword>
<evidence type="ECO:0000256" key="2">
    <source>
        <dbReference type="ARBA" id="ARBA00022692"/>
    </source>
</evidence>
<dbReference type="AlphaFoldDB" id="A0A1F5V7L0"/>
<keyword evidence="2 5" id="KW-0812">Transmembrane</keyword>
<proteinExistence type="predicted"/>
<feature type="transmembrane region" description="Helical" evidence="5">
    <location>
        <begin position="279"/>
        <end position="299"/>
    </location>
</feature>
<evidence type="ECO:0000256" key="3">
    <source>
        <dbReference type="ARBA" id="ARBA00022989"/>
    </source>
</evidence>
<dbReference type="GO" id="GO:0016020">
    <property type="term" value="C:membrane"/>
    <property type="evidence" value="ECO:0007669"/>
    <property type="project" value="UniProtKB-SubCell"/>
</dbReference>
<evidence type="ECO:0000256" key="4">
    <source>
        <dbReference type="ARBA" id="ARBA00023136"/>
    </source>
</evidence>
<dbReference type="InterPro" id="IPR000537">
    <property type="entry name" value="UbiA_prenyltransferase"/>
</dbReference>
<feature type="transmembrane region" description="Helical" evidence="5">
    <location>
        <begin position="147"/>
        <end position="167"/>
    </location>
</feature>